<sequence>MNGLGQTPKVQHRDPQGKQLIKTGGSSAGPASQQPWLRTPDPGPCQRGPTGIVPAWAGRGLARRGQQELSLFPSSQEAACEARSVPPVMCKEEPACLTLTLPPGLVGLFSSSLFYSPPRKDAACKARILDPSSDSYSRWLNVMVAPIMYNWIILICRSCFPDLQQKYLLLWLTLDYLCDLLYLVDIGVHFHTGPNHRILHRRDQAASTSSSPTQSDTAPQGFVPERSPQSCFLGTGQARNPAPGVLFPPGCLALRCCHRRLSFAALSKRAPGFIR</sequence>
<gene>
    <name evidence="1" type="ORF">K3G42_004187</name>
</gene>
<dbReference type="Proteomes" id="UP000827872">
    <property type="component" value="Linkage Group LG04"/>
</dbReference>
<name>A0ACB8FFQ9_9SAUR</name>
<proteinExistence type="predicted"/>
<keyword evidence="2" id="KW-1185">Reference proteome</keyword>
<organism evidence="1 2">
    <name type="scientific">Sphaerodactylus townsendi</name>
    <dbReference type="NCBI Taxonomy" id="933632"/>
    <lineage>
        <taxon>Eukaryota</taxon>
        <taxon>Metazoa</taxon>
        <taxon>Chordata</taxon>
        <taxon>Craniata</taxon>
        <taxon>Vertebrata</taxon>
        <taxon>Euteleostomi</taxon>
        <taxon>Lepidosauria</taxon>
        <taxon>Squamata</taxon>
        <taxon>Bifurcata</taxon>
        <taxon>Gekkota</taxon>
        <taxon>Sphaerodactylidae</taxon>
        <taxon>Sphaerodactylus</taxon>
    </lineage>
</organism>
<accession>A0ACB8FFQ9</accession>
<dbReference type="EMBL" id="CM037617">
    <property type="protein sequence ID" value="KAH8004161.1"/>
    <property type="molecule type" value="Genomic_DNA"/>
</dbReference>
<protein>
    <submittedName>
        <fullName evidence="1">Uncharacterized protein</fullName>
    </submittedName>
</protein>
<evidence type="ECO:0000313" key="1">
    <source>
        <dbReference type="EMBL" id="KAH8004161.1"/>
    </source>
</evidence>
<comment type="caution">
    <text evidence="1">The sequence shown here is derived from an EMBL/GenBank/DDBJ whole genome shotgun (WGS) entry which is preliminary data.</text>
</comment>
<evidence type="ECO:0000313" key="2">
    <source>
        <dbReference type="Proteomes" id="UP000827872"/>
    </source>
</evidence>
<reference evidence="1" key="1">
    <citation type="submission" date="2021-08" db="EMBL/GenBank/DDBJ databases">
        <title>The first chromosome-level gecko genome reveals the dynamic sex chromosomes of Neotropical dwarf geckos (Sphaerodactylidae: Sphaerodactylus).</title>
        <authorList>
            <person name="Pinto B.J."/>
            <person name="Keating S.E."/>
            <person name="Gamble T."/>
        </authorList>
    </citation>
    <scope>NUCLEOTIDE SEQUENCE</scope>
    <source>
        <strain evidence="1">TG3544</strain>
    </source>
</reference>